<evidence type="ECO:0000256" key="1">
    <source>
        <dbReference type="SAM" id="Phobius"/>
    </source>
</evidence>
<feature type="transmembrane region" description="Helical" evidence="1">
    <location>
        <begin position="115"/>
        <end position="132"/>
    </location>
</feature>
<sequence>MAGFESDSIWIWTVLKVTLYFFELFTWDLDGFEKRRFCSRCALVFSIDFCKKTKMKKKWTWPVLQLHDSFLFSFRTPSPDLLRALFVHFTVCLSRVSHYNMTRNYCLGYCRNCRNLFACYSTVLSLSILLIYKQGQS</sequence>
<evidence type="ECO:0000313" key="2">
    <source>
        <dbReference type="EMBL" id="CAG6768495.1"/>
    </source>
</evidence>
<protein>
    <submittedName>
        <fullName evidence="2">Uncharacterized protein</fullName>
    </submittedName>
</protein>
<proteinExistence type="predicted"/>
<keyword evidence="1" id="KW-1133">Transmembrane helix</keyword>
<organism evidence="2">
    <name type="scientific">Cacopsylla melanoneura</name>
    <dbReference type="NCBI Taxonomy" id="428564"/>
    <lineage>
        <taxon>Eukaryota</taxon>
        <taxon>Metazoa</taxon>
        <taxon>Ecdysozoa</taxon>
        <taxon>Arthropoda</taxon>
        <taxon>Hexapoda</taxon>
        <taxon>Insecta</taxon>
        <taxon>Pterygota</taxon>
        <taxon>Neoptera</taxon>
        <taxon>Paraneoptera</taxon>
        <taxon>Hemiptera</taxon>
        <taxon>Sternorrhyncha</taxon>
        <taxon>Psylloidea</taxon>
        <taxon>Psyllidae</taxon>
        <taxon>Psyllinae</taxon>
        <taxon>Cacopsylla</taxon>
    </lineage>
</organism>
<dbReference type="AlphaFoldDB" id="A0A8D9EYC2"/>
<name>A0A8D9EYC2_9HEMI</name>
<keyword evidence="1" id="KW-0472">Membrane</keyword>
<reference evidence="2" key="1">
    <citation type="submission" date="2021-05" db="EMBL/GenBank/DDBJ databases">
        <authorList>
            <person name="Alioto T."/>
            <person name="Alioto T."/>
            <person name="Gomez Garrido J."/>
        </authorList>
    </citation>
    <scope>NUCLEOTIDE SEQUENCE</scope>
</reference>
<dbReference type="EMBL" id="HBUF01576478">
    <property type="protein sequence ID" value="CAG6768495.1"/>
    <property type="molecule type" value="Transcribed_RNA"/>
</dbReference>
<keyword evidence="1" id="KW-0812">Transmembrane</keyword>
<accession>A0A8D9EYC2</accession>